<dbReference type="AlphaFoldDB" id="A0A550C3L9"/>
<proteinExistence type="predicted"/>
<dbReference type="SUPFAM" id="SSF50978">
    <property type="entry name" value="WD40 repeat-like"/>
    <property type="match status" value="1"/>
</dbReference>
<evidence type="ECO:0000256" key="1">
    <source>
        <dbReference type="SAM" id="MobiDB-lite"/>
    </source>
</evidence>
<organism evidence="2 3">
    <name type="scientific">Schizophyllum amplum</name>
    <dbReference type="NCBI Taxonomy" id="97359"/>
    <lineage>
        <taxon>Eukaryota</taxon>
        <taxon>Fungi</taxon>
        <taxon>Dikarya</taxon>
        <taxon>Basidiomycota</taxon>
        <taxon>Agaricomycotina</taxon>
        <taxon>Agaricomycetes</taxon>
        <taxon>Agaricomycetidae</taxon>
        <taxon>Agaricales</taxon>
        <taxon>Schizophyllaceae</taxon>
        <taxon>Schizophyllum</taxon>
    </lineage>
</organism>
<name>A0A550C3L9_9AGAR</name>
<protein>
    <submittedName>
        <fullName evidence="2">WD40-repeat-containing domain protein</fullName>
    </submittedName>
</protein>
<comment type="caution">
    <text evidence="2">The sequence shown here is derived from an EMBL/GenBank/DDBJ whole genome shotgun (WGS) entry which is preliminary data.</text>
</comment>
<feature type="region of interest" description="Disordered" evidence="1">
    <location>
        <begin position="379"/>
        <end position="438"/>
    </location>
</feature>
<accession>A0A550C3L9</accession>
<dbReference type="InterPro" id="IPR015943">
    <property type="entry name" value="WD40/YVTN_repeat-like_dom_sf"/>
</dbReference>
<dbReference type="InterPro" id="IPR051150">
    <property type="entry name" value="SWT21/TCAB1_mRNA_Telomere"/>
</dbReference>
<dbReference type="Proteomes" id="UP000320762">
    <property type="component" value="Unassembled WGS sequence"/>
</dbReference>
<dbReference type="InterPro" id="IPR036322">
    <property type="entry name" value="WD40_repeat_dom_sf"/>
</dbReference>
<sequence length="438" mass="47343">MSTDATTADYVWTPPDYDFGRAPTMKITSNISQTSVIADNFTRTAKWCPDGSSLLLQCENRTFELLPAHNISGDNPTAEASTVLAQPAPILDFAWYPGATVQSPATHCFLASVRECPVKLLDATSGRLRASYKIVDHRERQIAPHSLAFNPTASRIYCGFEDAIEVFDIMTPGEGTRLATTPSKKSKDGLKGIVSALAFCPSYGSDVFAAGTLAPHDGNIALFRESDGEVPLAFLGGGLRAGVTQASILFRINFLHFNPMKPHLLYAAYRRRPEVLCWDLRSGMSAPLAIFADPGAQGPLTNQKMRFDIDITGRWLSVGDQQGHLLVYDLASTSDTAEPQHEVETVHVSSTCKVAAHEDTIGSVAFHPTQPILATAAGSRHFDIDESEDSECEDTSDEEGPASSALHEVVGSGRPKAARPRTRDASVKFWDASAESVN</sequence>
<dbReference type="PANTHER" id="PTHR13211:SF0">
    <property type="entry name" value="TELOMERASE CAJAL BODY PROTEIN 1"/>
    <property type="match status" value="1"/>
</dbReference>
<keyword evidence="3" id="KW-1185">Reference proteome</keyword>
<reference evidence="2 3" key="1">
    <citation type="journal article" date="2019" name="New Phytol.">
        <title>Comparative genomics reveals unique wood-decay strategies and fruiting body development in the Schizophyllaceae.</title>
        <authorList>
            <person name="Almasi E."/>
            <person name="Sahu N."/>
            <person name="Krizsan K."/>
            <person name="Balint B."/>
            <person name="Kovacs G.M."/>
            <person name="Kiss B."/>
            <person name="Cseklye J."/>
            <person name="Drula E."/>
            <person name="Henrissat B."/>
            <person name="Nagy I."/>
            <person name="Chovatia M."/>
            <person name="Adam C."/>
            <person name="LaButti K."/>
            <person name="Lipzen A."/>
            <person name="Riley R."/>
            <person name="Grigoriev I.V."/>
            <person name="Nagy L.G."/>
        </authorList>
    </citation>
    <scope>NUCLEOTIDE SEQUENCE [LARGE SCALE GENOMIC DNA]</scope>
    <source>
        <strain evidence="2 3">NL-1724</strain>
    </source>
</reference>
<dbReference type="Gene3D" id="2.130.10.10">
    <property type="entry name" value="YVTN repeat-like/Quinoprotein amine dehydrogenase"/>
    <property type="match status" value="1"/>
</dbReference>
<evidence type="ECO:0000313" key="3">
    <source>
        <dbReference type="Proteomes" id="UP000320762"/>
    </source>
</evidence>
<dbReference type="OrthoDB" id="239865at2759"/>
<dbReference type="PANTHER" id="PTHR13211">
    <property type="entry name" value="TELOMERASE CAJAL BODY PROTEIN 1"/>
    <property type="match status" value="1"/>
</dbReference>
<feature type="compositionally biased region" description="Acidic residues" evidence="1">
    <location>
        <begin position="385"/>
        <end position="400"/>
    </location>
</feature>
<dbReference type="EMBL" id="VDMD01000029">
    <property type="protein sequence ID" value="TRM59306.1"/>
    <property type="molecule type" value="Genomic_DNA"/>
</dbReference>
<dbReference type="STRING" id="97359.A0A550C3L9"/>
<evidence type="ECO:0000313" key="2">
    <source>
        <dbReference type="EMBL" id="TRM59306.1"/>
    </source>
</evidence>
<gene>
    <name evidence="2" type="ORF">BD626DRAFT_437274</name>
</gene>